<comment type="caution">
    <text evidence="1">The sequence shown here is derived from an EMBL/GenBank/DDBJ whole genome shotgun (WGS) entry which is preliminary data.</text>
</comment>
<dbReference type="Proteomes" id="UP001143400">
    <property type="component" value="Unassembled WGS sequence"/>
</dbReference>
<evidence type="ECO:0000313" key="2">
    <source>
        <dbReference type="EMBL" id="MBM7850718.1"/>
    </source>
</evidence>
<keyword evidence="3" id="KW-1185">Reference proteome</keyword>
<gene>
    <name evidence="1" type="ORF">GCM10008170_20310</name>
    <name evidence="2" type="ORF">JOD31_000930</name>
</gene>
<evidence type="ECO:0000313" key="3">
    <source>
        <dbReference type="Proteomes" id="UP000758856"/>
    </source>
</evidence>
<dbReference type="Proteomes" id="UP000758856">
    <property type="component" value="Unassembled WGS sequence"/>
</dbReference>
<reference evidence="2 3" key="2">
    <citation type="submission" date="2021-01" db="EMBL/GenBank/DDBJ databases">
        <title>Genomic Encyclopedia of Type Strains, Phase IV (KMG-IV): sequencing the most valuable type-strain genomes for metagenomic binning, comparative biology and taxonomic classification.</title>
        <authorList>
            <person name="Goeker M."/>
        </authorList>
    </citation>
    <scope>NUCLEOTIDE SEQUENCE [LARGE SCALE GENOMIC DNA]</scope>
    <source>
        <strain evidence="2 3">DSM 6130</strain>
    </source>
</reference>
<name>A0A9W6IT20_9HYPH</name>
<dbReference type="RefSeq" id="WP_204949110.1">
    <property type="nucleotide sequence ID" value="NZ_BSFF01000002.1"/>
</dbReference>
<proteinExistence type="predicted"/>
<dbReference type="AlphaFoldDB" id="A0A9W6IT20"/>
<protein>
    <submittedName>
        <fullName evidence="1">Uncharacterized protein</fullName>
    </submittedName>
</protein>
<evidence type="ECO:0000313" key="4">
    <source>
        <dbReference type="Proteomes" id="UP001143400"/>
    </source>
</evidence>
<accession>A0A9W6IT20</accession>
<dbReference type="EMBL" id="JAFBCY010000001">
    <property type="protein sequence ID" value="MBM7850718.1"/>
    <property type="molecule type" value="Genomic_DNA"/>
</dbReference>
<sequence length="75" mass="8318">MTKLLDRAIQRVRALPAEAQDDVARVLLRLAGDDEPVHLLTAEEATSLAASLAEAERDEFSSDHEIQAIWAKHEL</sequence>
<reference evidence="1" key="1">
    <citation type="journal article" date="2014" name="Int. J. Syst. Evol. Microbiol.">
        <title>Complete genome sequence of Corynebacterium casei LMG S-19264T (=DSM 44701T), isolated from a smear-ripened cheese.</title>
        <authorList>
            <consortium name="US DOE Joint Genome Institute (JGI-PGF)"/>
            <person name="Walter F."/>
            <person name="Albersmeier A."/>
            <person name="Kalinowski J."/>
            <person name="Ruckert C."/>
        </authorList>
    </citation>
    <scope>NUCLEOTIDE SEQUENCE</scope>
    <source>
        <strain evidence="1">VKM B-1606</strain>
    </source>
</reference>
<evidence type="ECO:0000313" key="1">
    <source>
        <dbReference type="EMBL" id="GLK56012.1"/>
    </source>
</evidence>
<dbReference type="EMBL" id="BSFF01000002">
    <property type="protein sequence ID" value="GLK56012.1"/>
    <property type="molecule type" value="Genomic_DNA"/>
</dbReference>
<reference evidence="1" key="3">
    <citation type="submission" date="2023-01" db="EMBL/GenBank/DDBJ databases">
        <authorList>
            <person name="Sun Q."/>
            <person name="Evtushenko L."/>
        </authorList>
    </citation>
    <scope>NUCLEOTIDE SEQUENCE</scope>
    <source>
        <strain evidence="1">VKM B-1606</strain>
    </source>
</reference>
<organism evidence="1 4">
    <name type="scientific">Methylopila capsulata</name>
    <dbReference type="NCBI Taxonomy" id="61654"/>
    <lineage>
        <taxon>Bacteria</taxon>
        <taxon>Pseudomonadati</taxon>
        <taxon>Pseudomonadota</taxon>
        <taxon>Alphaproteobacteria</taxon>
        <taxon>Hyphomicrobiales</taxon>
        <taxon>Methylopilaceae</taxon>
        <taxon>Methylopila</taxon>
    </lineage>
</organism>